<evidence type="ECO:0000313" key="6">
    <source>
        <dbReference type="EMBL" id="SCW21421.1"/>
    </source>
</evidence>
<name>A0A1G4NRX6_9FLOR</name>
<evidence type="ECO:0000256" key="1">
    <source>
        <dbReference type="ARBA" id="ARBA00004474"/>
    </source>
</evidence>
<dbReference type="Pfam" id="PF05421">
    <property type="entry name" value="DUF751"/>
    <property type="match status" value="1"/>
</dbReference>
<evidence type="ECO:0000256" key="5">
    <source>
        <dbReference type="SAM" id="Phobius"/>
    </source>
</evidence>
<dbReference type="AlphaFoldDB" id="A0A1G4NRX6"/>
<gene>
    <name evidence="6" type="primary">ycf33</name>
    <name evidence="6" type="ORF">BQ776_202</name>
</gene>
<dbReference type="GO" id="GO:0009536">
    <property type="term" value="C:plastid"/>
    <property type="evidence" value="ECO:0007669"/>
    <property type="project" value="UniProtKB-SubCell"/>
</dbReference>
<evidence type="ECO:0000256" key="3">
    <source>
        <dbReference type="ARBA" id="ARBA00021584"/>
    </source>
</evidence>
<dbReference type="InterPro" id="IPR008470">
    <property type="entry name" value="Uncharacterised_Ycf33"/>
</dbReference>
<keyword evidence="5" id="KW-0472">Membrane</keyword>
<dbReference type="EMBL" id="LT622863">
    <property type="protein sequence ID" value="SCW21421.1"/>
    <property type="molecule type" value="Genomic_DNA"/>
</dbReference>
<comment type="similarity">
    <text evidence="2">Belongs to the ycf33 family.</text>
</comment>
<keyword evidence="5" id="KW-1133">Transmembrane helix</keyword>
<sequence length="65" mass="7615">MSAFWGNVWKFPKFIFSVFAGFFLTAAYPIFRLSKNQKMFYVVMISFGLLSIFLYTTLKSMLGYT</sequence>
<organism evidence="6">
    <name type="scientific">Dermonema virens</name>
    <dbReference type="NCBI Taxonomy" id="1077399"/>
    <lineage>
        <taxon>Eukaryota</taxon>
        <taxon>Rhodophyta</taxon>
        <taxon>Florideophyceae</taxon>
        <taxon>Nemaliophycidae</taxon>
        <taxon>Nemaliales</taxon>
        <taxon>Liagoraceae</taxon>
        <taxon>Dermonema</taxon>
    </lineage>
</organism>
<dbReference type="RefSeq" id="YP_009313167.1">
    <property type="nucleotide sequence ID" value="NC_031655.1"/>
</dbReference>
<comment type="subcellular location">
    <subcellularLocation>
        <location evidence="1">Plastid</location>
    </subcellularLocation>
</comment>
<protein>
    <recommendedName>
        <fullName evidence="3">Uncharacterized protein ycf33</fullName>
    </recommendedName>
</protein>
<proteinExistence type="inferred from homology"/>
<evidence type="ECO:0000256" key="4">
    <source>
        <dbReference type="ARBA" id="ARBA00022640"/>
    </source>
</evidence>
<feature type="transmembrane region" description="Helical" evidence="5">
    <location>
        <begin position="40"/>
        <end position="58"/>
    </location>
</feature>
<reference evidence="6" key="2">
    <citation type="submission" date="2016-10" db="EMBL/GenBank/DDBJ databases">
        <authorList>
            <person name="de Groot N.N."/>
        </authorList>
    </citation>
    <scope>NUCLEOTIDE SEQUENCE</scope>
    <source>
        <strain evidence="6">J.0258</strain>
    </source>
</reference>
<keyword evidence="5" id="KW-0812">Transmembrane</keyword>
<dbReference type="GeneID" id="30000161"/>
<keyword evidence="6" id="KW-0150">Chloroplast</keyword>
<evidence type="ECO:0000256" key="2">
    <source>
        <dbReference type="ARBA" id="ARBA00010985"/>
    </source>
</evidence>
<keyword evidence="4 6" id="KW-0934">Plastid</keyword>
<feature type="transmembrane region" description="Helical" evidence="5">
    <location>
        <begin position="14"/>
        <end position="31"/>
    </location>
</feature>
<geneLocation type="chloroplast" evidence="6"/>
<reference evidence="6" key="1">
    <citation type="submission" date="2016-10" db="EMBL/GenBank/DDBJ databases">
        <title>Chloroplast genomes as a tool to resolve red algal phylogenies: a case study in the Nemaliales.</title>
        <authorList>
            <person name="Costa J.F."/>
            <person name="Lin S.M."/>
            <person name="Macaya E.C."/>
            <person name="Fernandez-Garcia C."/>
            <person name="Verbruggen H."/>
        </authorList>
    </citation>
    <scope>NUCLEOTIDE SEQUENCE</scope>
    <source>
        <strain evidence="6">J.0258</strain>
    </source>
</reference>
<accession>A0A1G4NRX6</accession>